<dbReference type="EMBL" id="JAYMYS010000004">
    <property type="protein sequence ID" value="KAK7395605.1"/>
    <property type="molecule type" value="Genomic_DNA"/>
</dbReference>
<evidence type="ECO:0000313" key="2">
    <source>
        <dbReference type="Proteomes" id="UP001386955"/>
    </source>
</evidence>
<protein>
    <submittedName>
        <fullName evidence="1">Uncharacterized protein</fullName>
    </submittedName>
</protein>
<sequence length="79" mass="8764">MHGGVKVFKSEVQSEGRQVSLRHVSLRRVRTEGQVSAGRFSACQARVEKIRPLETGLRTVAQIQPLDMACGSRWAATRT</sequence>
<dbReference type="AlphaFoldDB" id="A0AAN9SHU6"/>
<dbReference type="Proteomes" id="UP001386955">
    <property type="component" value="Unassembled WGS sequence"/>
</dbReference>
<proteinExistence type="predicted"/>
<comment type="caution">
    <text evidence="1">The sequence shown here is derived from an EMBL/GenBank/DDBJ whole genome shotgun (WGS) entry which is preliminary data.</text>
</comment>
<accession>A0AAN9SHU6</accession>
<keyword evidence="2" id="KW-1185">Reference proteome</keyword>
<reference evidence="1 2" key="1">
    <citation type="submission" date="2024-01" db="EMBL/GenBank/DDBJ databases">
        <title>The genomes of 5 underutilized Papilionoideae crops provide insights into root nodulation and disease resistanc.</title>
        <authorList>
            <person name="Jiang F."/>
        </authorList>
    </citation>
    <scope>NUCLEOTIDE SEQUENCE [LARGE SCALE GENOMIC DNA]</scope>
    <source>
        <strain evidence="1">DUOXIRENSHENG_FW03</strain>
        <tissue evidence="1">Leaves</tissue>
    </source>
</reference>
<organism evidence="1 2">
    <name type="scientific">Psophocarpus tetragonolobus</name>
    <name type="common">Winged bean</name>
    <name type="synonym">Dolichos tetragonolobus</name>
    <dbReference type="NCBI Taxonomy" id="3891"/>
    <lineage>
        <taxon>Eukaryota</taxon>
        <taxon>Viridiplantae</taxon>
        <taxon>Streptophyta</taxon>
        <taxon>Embryophyta</taxon>
        <taxon>Tracheophyta</taxon>
        <taxon>Spermatophyta</taxon>
        <taxon>Magnoliopsida</taxon>
        <taxon>eudicotyledons</taxon>
        <taxon>Gunneridae</taxon>
        <taxon>Pentapetalae</taxon>
        <taxon>rosids</taxon>
        <taxon>fabids</taxon>
        <taxon>Fabales</taxon>
        <taxon>Fabaceae</taxon>
        <taxon>Papilionoideae</taxon>
        <taxon>50 kb inversion clade</taxon>
        <taxon>NPAAA clade</taxon>
        <taxon>indigoferoid/millettioid clade</taxon>
        <taxon>Phaseoleae</taxon>
        <taxon>Psophocarpus</taxon>
    </lineage>
</organism>
<evidence type="ECO:0000313" key="1">
    <source>
        <dbReference type="EMBL" id="KAK7395605.1"/>
    </source>
</evidence>
<gene>
    <name evidence="1" type="ORF">VNO78_16169</name>
</gene>
<name>A0AAN9SHU6_PSOTE</name>